<comment type="similarity">
    <text evidence="2">In the C-terminal section; belongs to the NnrD/CARKD family.</text>
</comment>
<evidence type="ECO:0000256" key="5">
    <source>
        <dbReference type="ARBA" id="ARBA00022857"/>
    </source>
</evidence>
<keyword evidence="13" id="KW-0630">Potassium</keyword>
<dbReference type="PANTHER" id="PTHR12592:SF0">
    <property type="entry name" value="ATP-DEPENDENT (S)-NAD(P)H-HYDRATE DEHYDRATASE"/>
    <property type="match status" value="1"/>
</dbReference>
<name>A0AA38XX18_9EURO</name>
<evidence type="ECO:0000256" key="2">
    <source>
        <dbReference type="ARBA" id="ARBA00009524"/>
    </source>
</evidence>
<feature type="binding site" evidence="12">
    <location>
        <begin position="403"/>
        <end position="407"/>
    </location>
    <ligand>
        <name>ATP</name>
        <dbReference type="ChEBI" id="CHEBI:30616"/>
    </ligand>
</feature>
<dbReference type="SUPFAM" id="SSF52540">
    <property type="entry name" value="P-loop containing nucleoside triphosphate hydrolases"/>
    <property type="match status" value="1"/>
</dbReference>
<gene>
    <name evidence="16" type="ORF">H2204_010562</name>
</gene>
<dbReference type="CDD" id="cd01171">
    <property type="entry name" value="YXKO-related"/>
    <property type="match status" value="1"/>
</dbReference>
<dbReference type="EC" id="4.2.1.93" evidence="12"/>
<dbReference type="InterPro" id="IPR029056">
    <property type="entry name" value="Ribokinase-like"/>
</dbReference>
<comment type="similarity">
    <text evidence="12">Belongs to the NnrD/CARKD family.</text>
</comment>
<evidence type="ECO:0000256" key="12">
    <source>
        <dbReference type="HAMAP-Rule" id="MF_03157"/>
    </source>
</evidence>
<dbReference type="NCBIfam" id="TIGR00197">
    <property type="entry name" value="yjeF_nterm"/>
    <property type="match status" value="1"/>
</dbReference>
<comment type="function">
    <text evidence="12">Catalyzes the dehydration of the S-form of NAD(P)HX at the expense of ATP, which is converted to ADP. Together with NAD(P)HX epimerase, which catalyzes the epimerization of the S- and R-forms, the enzyme allows the repair of both epimers of NAD(P)HX, a damaged form of NAD(P)H that is a result of enzymatic or heat-dependent hydration.</text>
</comment>
<keyword evidence="7 12" id="KW-0456">Lyase</keyword>
<dbReference type="GO" id="GO:0047453">
    <property type="term" value="F:ATP-dependent NAD(P)H-hydrate dehydratase activity"/>
    <property type="evidence" value="ECO:0007669"/>
    <property type="project" value="UniProtKB-UniRule"/>
</dbReference>
<dbReference type="PROSITE" id="PS01049">
    <property type="entry name" value="YJEF_C_1"/>
    <property type="match status" value="1"/>
</dbReference>
<keyword evidence="6 12" id="KW-0520">NAD</keyword>
<dbReference type="GO" id="GO:0110051">
    <property type="term" value="P:metabolite repair"/>
    <property type="evidence" value="ECO:0007669"/>
    <property type="project" value="TreeGrafter"/>
</dbReference>
<dbReference type="GO" id="GO:0052855">
    <property type="term" value="F:ADP-dependent NAD(P)H-hydrate dehydratase activity"/>
    <property type="evidence" value="ECO:0007669"/>
    <property type="project" value="UniProtKB-EC"/>
</dbReference>
<comment type="catalytic activity">
    <reaction evidence="12">
        <text>(6S)-NADHX + ATP = ADP + phosphate + NADH + H(+)</text>
        <dbReference type="Rhea" id="RHEA:19017"/>
        <dbReference type="ChEBI" id="CHEBI:15378"/>
        <dbReference type="ChEBI" id="CHEBI:30616"/>
        <dbReference type="ChEBI" id="CHEBI:43474"/>
        <dbReference type="ChEBI" id="CHEBI:57945"/>
        <dbReference type="ChEBI" id="CHEBI:64074"/>
        <dbReference type="ChEBI" id="CHEBI:456216"/>
        <dbReference type="EC" id="4.2.1.93"/>
    </reaction>
</comment>
<keyword evidence="12" id="KW-0963">Cytoplasm</keyword>
<feature type="domain" description="YjeF N-terminal" evidence="15">
    <location>
        <begin position="13"/>
        <end position="214"/>
    </location>
</feature>
<keyword evidence="5" id="KW-0521">NADP</keyword>
<keyword evidence="4 12" id="KW-0067">ATP-binding</keyword>
<dbReference type="GO" id="GO:0002949">
    <property type="term" value="P:tRNA threonylcarbamoyladenosine modification"/>
    <property type="evidence" value="ECO:0007669"/>
    <property type="project" value="InterPro"/>
</dbReference>
<dbReference type="InterPro" id="IPR003442">
    <property type="entry name" value="T6A_TsaE"/>
</dbReference>
<dbReference type="PROSITE" id="PS51385">
    <property type="entry name" value="YJEF_N"/>
    <property type="match status" value="1"/>
</dbReference>
<evidence type="ECO:0000256" key="4">
    <source>
        <dbReference type="ARBA" id="ARBA00022840"/>
    </source>
</evidence>
<dbReference type="Gene3D" id="3.40.50.300">
    <property type="entry name" value="P-loop containing nucleotide triphosphate hydrolases"/>
    <property type="match status" value="1"/>
</dbReference>
<comment type="catalytic activity">
    <reaction evidence="10">
        <text>(6S)-NADHX + ADP = AMP + phosphate + NADH + H(+)</text>
        <dbReference type="Rhea" id="RHEA:32223"/>
        <dbReference type="ChEBI" id="CHEBI:15378"/>
        <dbReference type="ChEBI" id="CHEBI:43474"/>
        <dbReference type="ChEBI" id="CHEBI:57945"/>
        <dbReference type="ChEBI" id="CHEBI:64074"/>
        <dbReference type="ChEBI" id="CHEBI:456215"/>
        <dbReference type="ChEBI" id="CHEBI:456216"/>
        <dbReference type="EC" id="4.2.1.136"/>
    </reaction>
</comment>
<accession>A0AA38XX18</accession>
<keyword evidence="12" id="KW-0597">Phosphoprotein</keyword>
<proteinExistence type="inferred from homology"/>
<evidence type="ECO:0000256" key="1">
    <source>
        <dbReference type="ARBA" id="ARBA00006001"/>
    </source>
</evidence>
<comment type="catalytic activity">
    <reaction evidence="11">
        <text>(6S)-NADPHX + ADP = AMP + phosphate + NADPH + H(+)</text>
        <dbReference type="Rhea" id="RHEA:32235"/>
        <dbReference type="ChEBI" id="CHEBI:15378"/>
        <dbReference type="ChEBI" id="CHEBI:43474"/>
        <dbReference type="ChEBI" id="CHEBI:57783"/>
        <dbReference type="ChEBI" id="CHEBI:64076"/>
        <dbReference type="ChEBI" id="CHEBI:456215"/>
        <dbReference type="ChEBI" id="CHEBI:456216"/>
        <dbReference type="EC" id="4.2.1.136"/>
    </reaction>
</comment>
<dbReference type="HAMAP" id="MF_01966">
    <property type="entry name" value="NADHX_epimerase"/>
    <property type="match status" value="1"/>
</dbReference>
<feature type="binding site" evidence="12">
    <location>
        <position position="433"/>
    </location>
    <ligand>
        <name>(6S)-NADPHX</name>
        <dbReference type="ChEBI" id="CHEBI:64076"/>
    </ligand>
</feature>
<dbReference type="Pfam" id="PF02367">
    <property type="entry name" value="TsaE"/>
    <property type="match status" value="1"/>
</dbReference>
<comment type="function">
    <text evidence="8">Bifunctional enzyme that catalyzes the epimerization of the S- and R-forms of NAD(P)HX and the dehydration of the S-form of NAD(P)HX at the expense of ADP, which is converted to AMP. This allows the repair of both epimers of NAD(P)HX, a damaged form of NAD(P)H that is a result of enzymatic or heat-dependent hydration.</text>
</comment>
<dbReference type="InterPro" id="IPR027417">
    <property type="entry name" value="P-loop_NTPase"/>
</dbReference>
<dbReference type="Pfam" id="PF01256">
    <property type="entry name" value="Carb_kinase"/>
    <property type="match status" value="1"/>
</dbReference>
<dbReference type="InterPro" id="IPR000631">
    <property type="entry name" value="CARKD"/>
</dbReference>
<dbReference type="GO" id="GO:0005739">
    <property type="term" value="C:mitochondrion"/>
    <property type="evidence" value="ECO:0007669"/>
    <property type="project" value="UniProtKB-SubCell"/>
</dbReference>
<comment type="catalytic activity">
    <reaction evidence="13">
        <text>(6R)-NADHX = (6S)-NADHX</text>
        <dbReference type="Rhea" id="RHEA:32215"/>
        <dbReference type="ChEBI" id="CHEBI:64074"/>
        <dbReference type="ChEBI" id="CHEBI:64075"/>
        <dbReference type="EC" id="5.1.99.6"/>
    </reaction>
</comment>
<dbReference type="HAMAP" id="MF_01965">
    <property type="entry name" value="NADHX_dehydratase"/>
    <property type="match status" value="1"/>
</dbReference>
<keyword evidence="13" id="KW-0479">Metal-binding</keyword>
<feature type="binding site" evidence="13">
    <location>
        <position position="62"/>
    </location>
    <ligand>
        <name>K(+)</name>
        <dbReference type="ChEBI" id="CHEBI:29103"/>
    </ligand>
</feature>
<reference evidence="16" key="1">
    <citation type="submission" date="2022-10" db="EMBL/GenBank/DDBJ databases">
        <title>Culturing micro-colonial fungi from biological soil crusts in the Mojave desert and describing Neophaeococcomyces mojavensis, and introducing the new genera and species Taxawa tesnikishii.</title>
        <authorList>
            <person name="Kurbessoian T."/>
            <person name="Stajich J.E."/>
        </authorList>
    </citation>
    <scope>NUCLEOTIDE SEQUENCE</scope>
    <source>
        <strain evidence="16">TK_35</strain>
    </source>
</reference>
<comment type="catalytic activity">
    <reaction evidence="9 12">
        <text>(6S)-NADPHX + ATP = ADP + phosphate + NADPH + H(+)</text>
        <dbReference type="Rhea" id="RHEA:32231"/>
        <dbReference type="ChEBI" id="CHEBI:15378"/>
        <dbReference type="ChEBI" id="CHEBI:30616"/>
        <dbReference type="ChEBI" id="CHEBI:43474"/>
        <dbReference type="ChEBI" id="CHEBI:57783"/>
        <dbReference type="ChEBI" id="CHEBI:64076"/>
        <dbReference type="ChEBI" id="CHEBI:456216"/>
        <dbReference type="EC" id="4.2.1.93"/>
    </reaction>
</comment>
<dbReference type="InterPro" id="IPR036652">
    <property type="entry name" value="YjeF_N_dom_sf"/>
</dbReference>
<comment type="similarity">
    <text evidence="13">Belongs to the NnrE/AIBP family.</text>
</comment>
<evidence type="ECO:0000256" key="10">
    <source>
        <dbReference type="ARBA" id="ARBA00048238"/>
    </source>
</evidence>
<feature type="binding site" evidence="13">
    <location>
        <begin position="61"/>
        <end position="65"/>
    </location>
    <ligand>
        <name>(6S)-NADPHX</name>
        <dbReference type="ChEBI" id="CHEBI:64076"/>
    </ligand>
</feature>
<dbReference type="SUPFAM" id="SSF64153">
    <property type="entry name" value="YjeF N-terminal domain-like"/>
    <property type="match status" value="1"/>
</dbReference>
<comment type="caution">
    <text evidence="13">Lacks conserved residue(s) required for the propagation of feature annotation.</text>
</comment>
<dbReference type="SUPFAM" id="SSF53613">
    <property type="entry name" value="Ribokinase-like"/>
    <property type="match status" value="1"/>
</dbReference>
<dbReference type="EMBL" id="JAPDRN010000089">
    <property type="protein sequence ID" value="KAJ9625316.1"/>
    <property type="molecule type" value="Genomic_DNA"/>
</dbReference>
<dbReference type="GO" id="GO:0052856">
    <property type="term" value="F:NAD(P)HX epimerase activity"/>
    <property type="evidence" value="ECO:0007669"/>
    <property type="project" value="UniProtKB-UniRule"/>
</dbReference>
<keyword evidence="13" id="KW-0496">Mitochondrion</keyword>
<feature type="binding site" evidence="13">
    <location>
        <position position="160"/>
    </location>
    <ligand>
        <name>K(+)</name>
        <dbReference type="ChEBI" id="CHEBI:29103"/>
    </ligand>
</feature>
<comment type="catalytic activity">
    <reaction evidence="13">
        <text>(6R)-NADPHX = (6S)-NADPHX</text>
        <dbReference type="Rhea" id="RHEA:32227"/>
        <dbReference type="ChEBI" id="CHEBI:64076"/>
        <dbReference type="ChEBI" id="CHEBI:64077"/>
        <dbReference type="EC" id="5.1.99.6"/>
    </reaction>
</comment>
<dbReference type="NCBIfam" id="TIGR00196">
    <property type="entry name" value="yjeF_cterm"/>
    <property type="match status" value="1"/>
</dbReference>
<comment type="subcellular location">
    <subcellularLocation>
        <location evidence="13">Cytoplasm</location>
    </subcellularLocation>
    <subcellularLocation>
        <location evidence="13">Mitochondrion</location>
    </subcellularLocation>
</comment>
<feature type="binding site" evidence="12">
    <location>
        <position position="320"/>
    </location>
    <ligand>
        <name>(6S)-NADPHX</name>
        <dbReference type="ChEBI" id="CHEBI:64076"/>
    </ligand>
</feature>
<dbReference type="GO" id="GO:0046872">
    <property type="term" value="F:metal ion binding"/>
    <property type="evidence" value="ECO:0007669"/>
    <property type="project" value="UniProtKB-KW"/>
</dbReference>
<evidence type="ECO:0000256" key="6">
    <source>
        <dbReference type="ARBA" id="ARBA00023027"/>
    </source>
</evidence>
<protein>
    <recommendedName>
        <fullName evidence="12 13">Multifunctional fusion protein</fullName>
    </recommendedName>
    <domain>
        <recommendedName>
            <fullName evidence="12">ATP-dependent (S)-NAD(P)H-hydrate dehydratase</fullName>
            <ecNumber evidence="12">4.2.1.93</ecNumber>
        </recommendedName>
        <alternativeName>
            <fullName evidence="12">ATP-dependent NAD(P)HX dehydratase</fullName>
        </alternativeName>
    </domain>
    <domain>
        <recommendedName>
            <fullName evidence="13">NAD(P)H-hydrate epimerase</fullName>
            <ecNumber evidence="13">5.1.99.6</ecNumber>
        </recommendedName>
        <alternativeName>
            <fullName evidence="13">NAD(P)HX epimerase</fullName>
        </alternativeName>
    </domain>
</protein>
<feature type="binding site" evidence="13">
    <location>
        <position position="124"/>
    </location>
    <ligand>
        <name>K(+)</name>
        <dbReference type="ChEBI" id="CHEBI:29103"/>
    </ligand>
</feature>
<feature type="binding site" evidence="12">
    <location>
        <begin position="423"/>
        <end position="432"/>
    </location>
    <ligand>
        <name>ATP</name>
        <dbReference type="ChEBI" id="CHEBI:30616"/>
    </ligand>
</feature>
<feature type="domain" description="YjeF C-terminal" evidence="14">
    <location>
        <begin position="224"/>
        <end position="491"/>
    </location>
</feature>
<dbReference type="GO" id="GO:0005524">
    <property type="term" value="F:ATP binding"/>
    <property type="evidence" value="ECO:0007669"/>
    <property type="project" value="UniProtKB-KW"/>
</dbReference>
<feature type="binding site" evidence="13">
    <location>
        <position position="157"/>
    </location>
    <ligand>
        <name>(6S)-NADPHX</name>
        <dbReference type="ChEBI" id="CHEBI:64076"/>
    </ligand>
</feature>
<feature type="binding site" evidence="13">
    <location>
        <begin position="128"/>
        <end position="134"/>
    </location>
    <ligand>
        <name>(6S)-NADPHX</name>
        <dbReference type="ChEBI" id="CHEBI:64076"/>
    </ligand>
</feature>
<dbReference type="GO" id="GO:0046496">
    <property type="term" value="P:nicotinamide nucleotide metabolic process"/>
    <property type="evidence" value="ECO:0007669"/>
    <property type="project" value="UniProtKB-UniRule"/>
</dbReference>
<comment type="cofactor">
    <cofactor evidence="13">
        <name>K(+)</name>
        <dbReference type="ChEBI" id="CHEBI:29103"/>
    </cofactor>
    <text evidence="13">Binds 1 potassium ion per subunit.</text>
</comment>
<dbReference type="Gene3D" id="3.40.50.10260">
    <property type="entry name" value="YjeF N-terminal domain"/>
    <property type="match status" value="1"/>
</dbReference>
<keyword evidence="3 12" id="KW-0547">Nucleotide-binding</keyword>
<dbReference type="PANTHER" id="PTHR12592">
    <property type="entry name" value="ATP-DEPENDENT (S)-NAD(P)H-HYDRATE DEHYDRATASE FAMILY MEMBER"/>
    <property type="match status" value="1"/>
</dbReference>
<dbReference type="AlphaFoldDB" id="A0AA38XX18"/>
<dbReference type="Gene3D" id="3.40.1190.20">
    <property type="match status" value="1"/>
</dbReference>
<evidence type="ECO:0000256" key="9">
    <source>
        <dbReference type="ARBA" id="ARBA00047472"/>
    </source>
</evidence>
<organism evidence="16">
    <name type="scientific">Knufia peltigerae</name>
    <dbReference type="NCBI Taxonomy" id="1002370"/>
    <lineage>
        <taxon>Eukaryota</taxon>
        <taxon>Fungi</taxon>
        <taxon>Dikarya</taxon>
        <taxon>Ascomycota</taxon>
        <taxon>Pezizomycotina</taxon>
        <taxon>Eurotiomycetes</taxon>
        <taxon>Chaetothyriomycetidae</taxon>
        <taxon>Chaetothyriales</taxon>
        <taxon>Trichomeriaceae</taxon>
        <taxon>Knufia</taxon>
    </lineage>
</organism>
<dbReference type="NCBIfam" id="TIGR00150">
    <property type="entry name" value="T6A_YjeE"/>
    <property type="match status" value="1"/>
</dbReference>
<keyword evidence="13" id="KW-0413">Isomerase</keyword>
<dbReference type="Pfam" id="PF03853">
    <property type="entry name" value="YjeF_N"/>
    <property type="match status" value="1"/>
</dbReference>
<dbReference type="EC" id="5.1.99.6" evidence="13"/>
<evidence type="ECO:0000256" key="11">
    <source>
        <dbReference type="ARBA" id="ARBA00049209"/>
    </source>
</evidence>
<comment type="cofactor">
    <cofactor evidence="12">
        <name>Mg(2+)</name>
        <dbReference type="ChEBI" id="CHEBI:18420"/>
    </cofactor>
</comment>
<dbReference type="InterPro" id="IPR017953">
    <property type="entry name" value="Carbohydrate_kinase_pred_CS"/>
</dbReference>
<comment type="function">
    <text evidence="13">Catalyzes the epimerization of the S- and R-forms of NAD(P)HX, a damaged form of NAD(P)H that is a result of enzymatic or heat-dependent hydration. This is a prerequisite for the S-specific NAD(P)H-hydrate dehydratase to allow the repair of both epimers of NAD(P)HX.</text>
</comment>
<dbReference type="PROSITE" id="PS51383">
    <property type="entry name" value="YJEF_C_3"/>
    <property type="match status" value="1"/>
</dbReference>
<feature type="binding site" evidence="12">
    <location>
        <begin position="366"/>
        <end position="372"/>
    </location>
    <ligand>
        <name>(6S)-NADPHX</name>
        <dbReference type="ChEBI" id="CHEBI:64076"/>
    </ligand>
</feature>
<comment type="caution">
    <text evidence="16">The sequence shown here is derived from an EMBL/GenBank/DDBJ whole genome shotgun (WGS) entry which is preliminary data.</text>
</comment>
<evidence type="ECO:0000259" key="15">
    <source>
        <dbReference type="PROSITE" id="PS51385"/>
    </source>
</evidence>
<evidence type="ECO:0000256" key="3">
    <source>
        <dbReference type="ARBA" id="ARBA00022741"/>
    </source>
</evidence>
<evidence type="ECO:0000256" key="8">
    <source>
        <dbReference type="ARBA" id="ARBA00025153"/>
    </source>
</evidence>
<evidence type="ECO:0000256" key="13">
    <source>
        <dbReference type="HAMAP-Rule" id="MF_03159"/>
    </source>
</evidence>
<evidence type="ECO:0000259" key="14">
    <source>
        <dbReference type="PROSITE" id="PS51383"/>
    </source>
</evidence>
<evidence type="ECO:0000256" key="7">
    <source>
        <dbReference type="ARBA" id="ARBA00023239"/>
    </source>
</evidence>
<comment type="similarity">
    <text evidence="1">In the N-terminal section; belongs to the NnrE/AIBP family.</text>
</comment>
<dbReference type="InterPro" id="IPR004443">
    <property type="entry name" value="YjeF_N_dom"/>
</dbReference>
<sequence length="631" mass="64737">MANLADLFDSRAARMLDAQASALAGDGGWGLMAQAGQAAWQCLLQHWPQARRIGVVVGSGNNGGDGYVLARHALQAGLLVQVVALPGSPPSTALAQRAAADFKSAGGTVTDFNGELAQADIWVDALFGLGFSRAPAGAALALIEALNAQQAPVLALDVPSGVDADHGCVPGVAVRAALTLQFIVAHRGLYTGDALEYTGRRQLAPLTLPDEAWQGVVAAAECWTQSRLPDLLPPRRANSHKGESGHVLCVGGNHGSGGAIAMAAEAALRTGAGLLSIGTRQDHVGPLLARLPEAMTHALEDGDALPALLAKAKVVAIGPGLGQDEWARALYARVLQSGLPLVIDADALNLLAQDAHAMTDAILTPHPGEAARLLETTTGAIQADRYGSAQALAERYHAVVVLKGAGSVVAAPGRTPRLIAAGNPGMAVGGMGDLLTGIIASLRAQGLPAFDAAAGGALLHALAGDVAAADGARGLLPTDLLAPLRRLANPESTRPPQALVELRGDLGAGKSTTARALLRALGVQGAIRSPTYTLVERYPLSSGGEAWHLDLYRIGQAGELDFLGLDEGSAVLWLVEWPERGAGALPPTDLVVALEIEGQGRRVRLTGISDAGREWLLRLPDGGDLQALSVG</sequence>
<evidence type="ECO:0000313" key="16">
    <source>
        <dbReference type="EMBL" id="KAJ9625316.1"/>
    </source>
</evidence>